<keyword evidence="5 9" id="KW-0798">TonB box</keyword>
<keyword evidence="10" id="KW-0732">Signal</keyword>
<evidence type="ECO:0000256" key="7">
    <source>
        <dbReference type="ARBA" id="ARBA00023237"/>
    </source>
</evidence>
<comment type="caution">
    <text evidence="13">The sequence shown here is derived from an EMBL/GenBank/DDBJ whole genome shotgun (WGS) entry which is preliminary data.</text>
</comment>
<gene>
    <name evidence="13" type="ORF">J7I43_23970</name>
</gene>
<keyword evidence="6 8" id="KW-0472">Membrane</keyword>
<feature type="signal peptide" evidence="10">
    <location>
        <begin position="1"/>
        <end position="15"/>
    </location>
</feature>
<evidence type="ECO:0000313" key="14">
    <source>
        <dbReference type="Proteomes" id="UP000679126"/>
    </source>
</evidence>
<feature type="chain" id="PRO_5047172389" evidence="10">
    <location>
        <begin position="16"/>
        <end position="667"/>
    </location>
</feature>
<evidence type="ECO:0000256" key="4">
    <source>
        <dbReference type="ARBA" id="ARBA00022692"/>
    </source>
</evidence>
<sequence length="667" mass="73588">MTTLFAVAVSFPALAQTDTTTLGGITVHGYSQQRALSAVPAAVSLVRPQDLQRLSGQSILPALNTLPGVRMEERSPGSYRLNIRGSSLRSPFGVRNVKMYYNGLPFTDPGGNTYLNQFALGNFTDMEILKGPGSSLYGAGTGGVLLADSDFGETDRFTAGYTGGSFGSHLLTGKGSWGNDVFRQQALLSWQESNGYRAQTYMNRKVAGWGGQWKPNTKATLEGYVLYGDLFYETPGGLTLAQYEADRKQARPAGGGFPSAPDAHAAIRQQTIWGGAQFGYRWNEHWQQTTGVYGAFSTVENPTIRNYEKRREPHFGGRTVFTYSRSVLRVLAGAEAQHGNFSTKVFTNADGEAGVLQTDDKVNNTIYSLFLQPELLLPHGWTITAGISMNNNRTAFTRLSETPAFRFTSRYKNEWAPRLAVMKQFDAWANVYAIVSKGFSPPTVAELLPSTSVINTTLQAEKGWNYEAGVRGGGKNGFWYDVNVFWFRLQDAIVQRRDAAGADYFENAGATTQKGFEALLLYRFNNLLALRGAYTFHHFRYDEFRQQDKVYDGNALPGTPAHTVAATADVNVTRALGLFLTYQYNSDTWLNDANTDKATSFHLLSVKAQYTFDRNDKWQAAVFAGADNLLDEKYSLGNDINAAAGRYYNAAPGRNFYAGFRIGLHGK</sequence>
<evidence type="ECO:0000256" key="3">
    <source>
        <dbReference type="ARBA" id="ARBA00022452"/>
    </source>
</evidence>
<dbReference type="Proteomes" id="UP000679126">
    <property type="component" value="Unassembled WGS sequence"/>
</dbReference>
<evidence type="ECO:0000259" key="12">
    <source>
        <dbReference type="Pfam" id="PF07715"/>
    </source>
</evidence>
<feature type="domain" description="TonB-dependent receptor-like beta-barrel" evidence="11">
    <location>
        <begin position="275"/>
        <end position="629"/>
    </location>
</feature>
<comment type="similarity">
    <text evidence="8 9">Belongs to the TonB-dependent receptor family.</text>
</comment>
<dbReference type="PROSITE" id="PS52016">
    <property type="entry name" value="TONB_DEPENDENT_REC_3"/>
    <property type="match status" value="1"/>
</dbReference>
<keyword evidence="14" id="KW-1185">Reference proteome</keyword>
<keyword evidence="7 8" id="KW-0998">Cell outer membrane</keyword>
<reference evidence="14" key="1">
    <citation type="submission" date="2021-03" db="EMBL/GenBank/DDBJ databases">
        <title>Assistant Professor.</title>
        <authorList>
            <person name="Huq M.A."/>
        </authorList>
    </citation>
    <scope>NUCLEOTIDE SEQUENCE [LARGE SCALE GENOMIC DNA]</scope>
    <source>
        <strain evidence="14">MAH-28</strain>
    </source>
</reference>
<keyword evidence="13" id="KW-0675">Receptor</keyword>
<evidence type="ECO:0000256" key="6">
    <source>
        <dbReference type="ARBA" id="ARBA00023136"/>
    </source>
</evidence>
<keyword evidence="4 8" id="KW-0812">Transmembrane</keyword>
<keyword evidence="2 8" id="KW-0813">Transport</keyword>
<comment type="subcellular location">
    <subcellularLocation>
        <location evidence="1 8">Cell outer membrane</location>
        <topology evidence="1 8">Multi-pass membrane protein</topology>
    </subcellularLocation>
</comment>
<name>A0ABS3YKX3_9BACT</name>
<dbReference type="InterPro" id="IPR037066">
    <property type="entry name" value="Plug_dom_sf"/>
</dbReference>
<dbReference type="InterPro" id="IPR039426">
    <property type="entry name" value="TonB-dep_rcpt-like"/>
</dbReference>
<dbReference type="PANTHER" id="PTHR30069">
    <property type="entry name" value="TONB-DEPENDENT OUTER MEMBRANE RECEPTOR"/>
    <property type="match status" value="1"/>
</dbReference>
<feature type="domain" description="TonB-dependent receptor plug" evidence="12">
    <location>
        <begin position="37"/>
        <end position="143"/>
    </location>
</feature>
<dbReference type="Gene3D" id="2.170.130.10">
    <property type="entry name" value="TonB-dependent receptor, plug domain"/>
    <property type="match status" value="1"/>
</dbReference>
<dbReference type="SUPFAM" id="SSF56935">
    <property type="entry name" value="Porins"/>
    <property type="match status" value="1"/>
</dbReference>
<dbReference type="Pfam" id="PF00593">
    <property type="entry name" value="TonB_dep_Rec_b-barrel"/>
    <property type="match status" value="1"/>
</dbReference>
<dbReference type="Pfam" id="PF07715">
    <property type="entry name" value="Plug"/>
    <property type="match status" value="1"/>
</dbReference>
<evidence type="ECO:0000256" key="2">
    <source>
        <dbReference type="ARBA" id="ARBA00022448"/>
    </source>
</evidence>
<dbReference type="PANTHER" id="PTHR30069:SF28">
    <property type="entry name" value="TONB-DEPENDENT RECEPTOR YNCD-RELATED"/>
    <property type="match status" value="1"/>
</dbReference>
<dbReference type="RefSeq" id="WP_209148533.1">
    <property type="nucleotide sequence ID" value="NZ_JAGHKP010000005.1"/>
</dbReference>
<evidence type="ECO:0000256" key="9">
    <source>
        <dbReference type="RuleBase" id="RU003357"/>
    </source>
</evidence>
<evidence type="ECO:0000256" key="8">
    <source>
        <dbReference type="PROSITE-ProRule" id="PRU01360"/>
    </source>
</evidence>
<evidence type="ECO:0000313" key="13">
    <source>
        <dbReference type="EMBL" id="MBO9155306.1"/>
    </source>
</evidence>
<evidence type="ECO:0000256" key="10">
    <source>
        <dbReference type="SAM" id="SignalP"/>
    </source>
</evidence>
<evidence type="ECO:0000259" key="11">
    <source>
        <dbReference type="Pfam" id="PF00593"/>
    </source>
</evidence>
<dbReference type="InterPro" id="IPR036942">
    <property type="entry name" value="Beta-barrel_TonB_sf"/>
</dbReference>
<keyword evidence="3 8" id="KW-1134">Transmembrane beta strand</keyword>
<protein>
    <submittedName>
        <fullName evidence="13">TonB-dependent receptor</fullName>
    </submittedName>
</protein>
<evidence type="ECO:0000256" key="1">
    <source>
        <dbReference type="ARBA" id="ARBA00004571"/>
    </source>
</evidence>
<accession>A0ABS3YKX3</accession>
<dbReference type="Gene3D" id="2.40.170.20">
    <property type="entry name" value="TonB-dependent receptor, beta-barrel domain"/>
    <property type="match status" value="1"/>
</dbReference>
<evidence type="ECO:0000256" key="5">
    <source>
        <dbReference type="ARBA" id="ARBA00023077"/>
    </source>
</evidence>
<proteinExistence type="inferred from homology"/>
<dbReference type="EMBL" id="JAGHKP010000005">
    <property type="protein sequence ID" value="MBO9155306.1"/>
    <property type="molecule type" value="Genomic_DNA"/>
</dbReference>
<dbReference type="InterPro" id="IPR012910">
    <property type="entry name" value="Plug_dom"/>
</dbReference>
<organism evidence="13 14">
    <name type="scientific">Chitinophaga chungangae</name>
    <dbReference type="NCBI Taxonomy" id="2821488"/>
    <lineage>
        <taxon>Bacteria</taxon>
        <taxon>Pseudomonadati</taxon>
        <taxon>Bacteroidota</taxon>
        <taxon>Chitinophagia</taxon>
        <taxon>Chitinophagales</taxon>
        <taxon>Chitinophagaceae</taxon>
        <taxon>Chitinophaga</taxon>
    </lineage>
</organism>
<dbReference type="InterPro" id="IPR000531">
    <property type="entry name" value="Beta-barrel_TonB"/>
</dbReference>